<gene>
    <name evidence="1" type="ORF">WICANDRAFT_63779</name>
</gene>
<organism evidence="1 2">
    <name type="scientific">Wickerhamomyces anomalus (strain ATCC 58044 / CBS 1984 / NCYC 433 / NRRL Y-366-8)</name>
    <name type="common">Yeast</name>
    <name type="synonym">Hansenula anomala</name>
    <dbReference type="NCBI Taxonomy" id="683960"/>
    <lineage>
        <taxon>Eukaryota</taxon>
        <taxon>Fungi</taxon>
        <taxon>Dikarya</taxon>
        <taxon>Ascomycota</taxon>
        <taxon>Saccharomycotina</taxon>
        <taxon>Saccharomycetes</taxon>
        <taxon>Phaffomycetales</taxon>
        <taxon>Wickerhamomycetaceae</taxon>
        <taxon>Wickerhamomyces</taxon>
    </lineage>
</organism>
<protein>
    <submittedName>
        <fullName evidence="1">Uncharacterized protein</fullName>
    </submittedName>
</protein>
<proteinExistence type="predicted"/>
<dbReference type="AlphaFoldDB" id="A0A1E3P1R6"/>
<accession>A0A1E3P1R6</accession>
<reference evidence="1 2" key="1">
    <citation type="journal article" date="2016" name="Proc. Natl. Acad. Sci. U.S.A.">
        <title>Comparative genomics of biotechnologically important yeasts.</title>
        <authorList>
            <person name="Riley R."/>
            <person name="Haridas S."/>
            <person name="Wolfe K.H."/>
            <person name="Lopes M.R."/>
            <person name="Hittinger C.T."/>
            <person name="Goeker M."/>
            <person name="Salamov A.A."/>
            <person name="Wisecaver J.H."/>
            <person name="Long T.M."/>
            <person name="Calvey C.H."/>
            <person name="Aerts A.L."/>
            <person name="Barry K.W."/>
            <person name="Choi C."/>
            <person name="Clum A."/>
            <person name="Coughlan A.Y."/>
            <person name="Deshpande S."/>
            <person name="Douglass A.P."/>
            <person name="Hanson S.J."/>
            <person name="Klenk H.-P."/>
            <person name="LaButti K.M."/>
            <person name="Lapidus A."/>
            <person name="Lindquist E.A."/>
            <person name="Lipzen A.M."/>
            <person name="Meier-Kolthoff J.P."/>
            <person name="Ohm R.A."/>
            <person name="Otillar R.P."/>
            <person name="Pangilinan J.L."/>
            <person name="Peng Y."/>
            <person name="Rokas A."/>
            <person name="Rosa C.A."/>
            <person name="Scheuner C."/>
            <person name="Sibirny A.A."/>
            <person name="Slot J.C."/>
            <person name="Stielow J.B."/>
            <person name="Sun H."/>
            <person name="Kurtzman C.P."/>
            <person name="Blackwell M."/>
            <person name="Grigoriev I.V."/>
            <person name="Jeffries T.W."/>
        </authorList>
    </citation>
    <scope>NUCLEOTIDE SEQUENCE [LARGE SCALE GENOMIC DNA]</scope>
    <source>
        <strain evidence="2">ATCC 58044 / CBS 1984 / NCYC 433 / NRRL Y-366-8</strain>
    </source>
</reference>
<name>A0A1E3P1R6_WICAA</name>
<sequence>MSTKVFSGAAASLLKRPKLRFHIHEPVLFDFPQQTSIINKVVLKSEATKLIPHLQRNSLEKSFHNVMLDSIEDAQDDDDVKSLYRKVYKPFLKDYELGKYFTNAAIVNQIRSYLSSNLKLRDDCSGFLQSIANDNDSSFGILRSDYLKTVGVMDQHYDNLLYHVGKRSNVLLKCHFSKPLSPLMNAQNAFTINDYLKGQCRLRSTDYFLINSPTQAESLTTLAFKLGMKVVLITEPYFEKPTSMLTGAIERYDVARVANDLNECELIKHQLSEMNQITVKNLNEFQKFIQIVHHGGNEKRLNIDETSFWGKLQQMELSILGELESKMYEPSRKAY</sequence>
<dbReference type="GeneID" id="30200857"/>
<dbReference type="OrthoDB" id="3980600at2759"/>
<evidence type="ECO:0000313" key="1">
    <source>
        <dbReference type="EMBL" id="ODQ59283.1"/>
    </source>
</evidence>
<dbReference type="RefSeq" id="XP_019038490.1">
    <property type="nucleotide sequence ID" value="XM_019183611.1"/>
</dbReference>
<keyword evidence="2" id="KW-1185">Reference proteome</keyword>
<evidence type="ECO:0000313" key="2">
    <source>
        <dbReference type="Proteomes" id="UP000094112"/>
    </source>
</evidence>
<dbReference type="EMBL" id="KV454211">
    <property type="protein sequence ID" value="ODQ59283.1"/>
    <property type="molecule type" value="Genomic_DNA"/>
</dbReference>
<dbReference type="Proteomes" id="UP000094112">
    <property type="component" value="Unassembled WGS sequence"/>
</dbReference>